<sequence>MRRAYILAVLAGLLWALSACGGQVDESLLPTRVPTLGPDFFAVTPTQPPTPTPPAAAEAATAEPTAAEAPAETGTVTATESLTATVEATVEAPAEAAETPVLAETGTVTATESLTATVEATVEAPAEAAETPVLAETGTVTATESLTATVEATVEAPAEAAETPVPAETGTVTATESLTTTVEPTVAPTVEGGETLTATQEITATSQVTSAEEAATPEAAEADPYAGLPEDLKAAMADADPARGQQLTLQNGCVGCHSLDPNQPMAGPTWHNLAETAATRMPGKTAAFYLYDSIVNPNDYIVEGYPPNLMIQTFAETISTQDLADIIAYLLTLKDQ</sequence>
<dbReference type="Gene3D" id="1.10.760.10">
    <property type="entry name" value="Cytochrome c-like domain"/>
    <property type="match status" value="1"/>
</dbReference>
<dbReference type="InParanoid" id="A0A540VJQ9"/>
<dbReference type="InterPro" id="IPR036909">
    <property type="entry name" value="Cyt_c-like_dom_sf"/>
</dbReference>
<dbReference type="AlphaFoldDB" id="A0A540VJQ9"/>
<dbReference type="GO" id="GO:0046872">
    <property type="term" value="F:metal ion binding"/>
    <property type="evidence" value="ECO:0007669"/>
    <property type="project" value="UniProtKB-KW"/>
</dbReference>
<accession>A0A540VJQ9</accession>
<evidence type="ECO:0000256" key="1">
    <source>
        <dbReference type="ARBA" id="ARBA00022617"/>
    </source>
</evidence>
<keyword evidence="3 4" id="KW-0408">Iron</keyword>
<feature type="chain" id="PRO_5022056572" evidence="6">
    <location>
        <begin position="22"/>
        <end position="336"/>
    </location>
</feature>
<evidence type="ECO:0000313" key="9">
    <source>
        <dbReference type="Proteomes" id="UP000317371"/>
    </source>
</evidence>
<evidence type="ECO:0000259" key="7">
    <source>
        <dbReference type="PROSITE" id="PS51007"/>
    </source>
</evidence>
<feature type="region of interest" description="Disordered" evidence="5">
    <location>
        <begin position="43"/>
        <end position="75"/>
    </location>
</feature>
<dbReference type="GO" id="GO:0009055">
    <property type="term" value="F:electron transfer activity"/>
    <property type="evidence" value="ECO:0007669"/>
    <property type="project" value="InterPro"/>
</dbReference>
<feature type="signal peptide" evidence="6">
    <location>
        <begin position="1"/>
        <end position="21"/>
    </location>
</feature>
<evidence type="ECO:0000256" key="3">
    <source>
        <dbReference type="ARBA" id="ARBA00023004"/>
    </source>
</evidence>
<dbReference type="PROSITE" id="PS51007">
    <property type="entry name" value="CYTC"/>
    <property type="match status" value="1"/>
</dbReference>
<evidence type="ECO:0000313" key="8">
    <source>
        <dbReference type="EMBL" id="TQE96998.1"/>
    </source>
</evidence>
<feature type="domain" description="Cytochrome c" evidence="7">
    <location>
        <begin position="239"/>
        <end position="334"/>
    </location>
</feature>
<proteinExistence type="predicted"/>
<dbReference type="GO" id="GO:0020037">
    <property type="term" value="F:heme binding"/>
    <property type="evidence" value="ECO:0007669"/>
    <property type="project" value="InterPro"/>
</dbReference>
<dbReference type="InterPro" id="IPR009056">
    <property type="entry name" value="Cyt_c-like_dom"/>
</dbReference>
<keyword evidence="1 4" id="KW-0349">Heme</keyword>
<dbReference type="SUPFAM" id="SSF46626">
    <property type="entry name" value="Cytochrome c"/>
    <property type="match status" value="1"/>
</dbReference>
<evidence type="ECO:0000256" key="5">
    <source>
        <dbReference type="SAM" id="MobiDB-lite"/>
    </source>
</evidence>
<protein>
    <submittedName>
        <fullName evidence="8">C-type cytochrome</fullName>
    </submittedName>
</protein>
<keyword evidence="9" id="KW-1185">Reference proteome</keyword>
<dbReference type="Proteomes" id="UP000317371">
    <property type="component" value="Unassembled WGS sequence"/>
</dbReference>
<dbReference type="OrthoDB" id="9781261at2"/>
<gene>
    <name evidence="8" type="ORF">FKZ61_05000</name>
</gene>
<dbReference type="EMBL" id="VIGC01000005">
    <property type="protein sequence ID" value="TQE96998.1"/>
    <property type="molecule type" value="Genomic_DNA"/>
</dbReference>
<dbReference type="PROSITE" id="PS51257">
    <property type="entry name" value="PROKAR_LIPOPROTEIN"/>
    <property type="match status" value="1"/>
</dbReference>
<keyword evidence="6" id="KW-0732">Signal</keyword>
<keyword evidence="2 4" id="KW-0479">Metal-binding</keyword>
<feature type="compositionally biased region" description="Low complexity" evidence="5">
    <location>
        <begin position="55"/>
        <end position="75"/>
    </location>
</feature>
<comment type="caution">
    <text evidence="8">The sequence shown here is derived from an EMBL/GenBank/DDBJ whole genome shotgun (WGS) entry which is preliminary data.</text>
</comment>
<dbReference type="Pfam" id="PF00034">
    <property type="entry name" value="Cytochrom_C"/>
    <property type="match status" value="1"/>
</dbReference>
<reference evidence="8 9" key="1">
    <citation type="submission" date="2019-06" db="EMBL/GenBank/DDBJ databases">
        <title>Genome sequence of Litorilinea aerophila BAA-2444.</title>
        <authorList>
            <person name="Maclea K.S."/>
            <person name="Maurais E.G."/>
            <person name="Iannazzi L.C."/>
        </authorList>
    </citation>
    <scope>NUCLEOTIDE SEQUENCE [LARGE SCALE GENOMIC DNA]</scope>
    <source>
        <strain evidence="8 9">ATCC BAA-2444</strain>
    </source>
</reference>
<evidence type="ECO:0000256" key="6">
    <source>
        <dbReference type="SAM" id="SignalP"/>
    </source>
</evidence>
<name>A0A540VJQ9_9CHLR</name>
<evidence type="ECO:0000256" key="2">
    <source>
        <dbReference type="ARBA" id="ARBA00022723"/>
    </source>
</evidence>
<evidence type="ECO:0000256" key="4">
    <source>
        <dbReference type="PROSITE-ProRule" id="PRU00433"/>
    </source>
</evidence>
<organism evidence="8 9">
    <name type="scientific">Litorilinea aerophila</name>
    <dbReference type="NCBI Taxonomy" id="1204385"/>
    <lineage>
        <taxon>Bacteria</taxon>
        <taxon>Bacillati</taxon>
        <taxon>Chloroflexota</taxon>
        <taxon>Caldilineae</taxon>
        <taxon>Caldilineales</taxon>
        <taxon>Caldilineaceae</taxon>
        <taxon>Litorilinea</taxon>
    </lineage>
</organism>
<dbReference type="RefSeq" id="WP_141608983.1">
    <property type="nucleotide sequence ID" value="NZ_VIGC02000005.1"/>
</dbReference>